<dbReference type="RefSeq" id="WP_102227395.1">
    <property type="nucleotide sequence ID" value="NZ_PNFY01000003.1"/>
</dbReference>
<dbReference type="InterPro" id="IPR005697">
    <property type="entry name" value="HST_MetA"/>
</dbReference>
<dbReference type="HAMAP" id="MF_00295">
    <property type="entry name" value="MetA_acyltransf"/>
    <property type="match status" value="1"/>
</dbReference>
<dbReference type="Gene3D" id="3.40.50.880">
    <property type="match status" value="1"/>
</dbReference>
<dbReference type="GO" id="GO:0008899">
    <property type="term" value="F:homoserine O-succinyltransferase activity"/>
    <property type="evidence" value="ECO:0007669"/>
    <property type="project" value="UniProtKB-UniRule"/>
</dbReference>
<accession>A0A2N6SLU6</accession>
<evidence type="ECO:0000256" key="6">
    <source>
        <dbReference type="ARBA" id="ARBA00049043"/>
    </source>
</evidence>
<comment type="caution">
    <text evidence="7">Lacks conserved residue(s) required for the propagation of feature annotation.</text>
</comment>
<evidence type="ECO:0000256" key="5">
    <source>
        <dbReference type="ARBA" id="ARBA00023315"/>
    </source>
</evidence>
<dbReference type="EC" id="2.3.1.31" evidence="7"/>
<evidence type="ECO:0000256" key="8">
    <source>
        <dbReference type="PIRSR" id="PIRSR000450-1"/>
    </source>
</evidence>
<comment type="function">
    <text evidence="7">Transfers an acetyl group from acetyl-CoA to L-homoserine, forming acetyl-L-homoserine.</text>
</comment>
<organism evidence="9 10">
    <name type="scientific">Dolosicoccus paucivorans</name>
    <dbReference type="NCBI Taxonomy" id="84521"/>
    <lineage>
        <taxon>Bacteria</taxon>
        <taxon>Bacillati</taxon>
        <taxon>Bacillota</taxon>
        <taxon>Bacilli</taxon>
        <taxon>Lactobacillales</taxon>
        <taxon>Aerococcaceae</taxon>
        <taxon>Dolosicoccus</taxon>
    </lineage>
</organism>
<keyword evidence="5 7" id="KW-0012">Acyltransferase</keyword>
<dbReference type="Pfam" id="PF04204">
    <property type="entry name" value="HTS"/>
    <property type="match status" value="1"/>
</dbReference>
<dbReference type="Proteomes" id="UP000235682">
    <property type="component" value="Unassembled WGS sequence"/>
</dbReference>
<sequence length="309" mass="35718">MPILLPKDLPAIDSLKREGIFAMSPERASVQEIRPLKIIILNLMPTKVETETQLTRLLSNTPLQVQVTFLTTDSYEAKNTSKAHLSDFYTTFKEVKDQYYDGLIVTGAPVEHLSFEEVDYWQEIEQILEWSLTNVYATLHICWGAQAGLYHHYDINKVLYDTKLTGVFRQHICTNRPVGLLRGLDSSFTIPHSRYAGIDEEKLKDYSLLEVLVTGEETGPSIISRRDGRQTYMLGHAEYDRHTLKKEYERDAQVNKNPQLPVNYFKDDDPTQEIIAQWTSSAHLLFNNWINQVYQNTPYHLDQLLPINL</sequence>
<feature type="binding site" evidence="7">
    <location>
        <position position="163"/>
    </location>
    <ligand>
        <name>substrate</name>
    </ligand>
</feature>
<evidence type="ECO:0000313" key="10">
    <source>
        <dbReference type="Proteomes" id="UP000235682"/>
    </source>
</evidence>
<feature type="binding site" evidence="7">
    <location>
        <position position="193"/>
    </location>
    <ligand>
        <name>substrate</name>
    </ligand>
</feature>
<evidence type="ECO:0000256" key="4">
    <source>
        <dbReference type="ARBA" id="ARBA00023167"/>
    </source>
</evidence>
<dbReference type="AlphaFoldDB" id="A0A2N6SLU6"/>
<feature type="binding site" evidence="7">
    <location>
        <position position="250"/>
    </location>
    <ligand>
        <name>substrate</name>
    </ligand>
</feature>
<keyword evidence="2 7" id="KW-0028">Amino-acid biosynthesis</keyword>
<dbReference type="NCBIfam" id="TIGR01001">
    <property type="entry name" value="metA"/>
    <property type="match status" value="1"/>
</dbReference>
<comment type="caution">
    <text evidence="9">The sequence shown here is derived from an EMBL/GenBank/DDBJ whole genome shotgun (WGS) entry which is preliminary data.</text>
</comment>
<comment type="pathway">
    <text evidence="7">Amino-acid biosynthesis; L-methionine biosynthesis via de novo pathway; O-acetyl-L-homoserine from L-homoserine: step 1/1.</text>
</comment>
<gene>
    <name evidence="7" type="primary">metAA</name>
    <name evidence="9" type="ORF">CJ205_06495</name>
</gene>
<feature type="active site" description="Proton acceptor" evidence="7">
    <location>
        <position position="236"/>
    </location>
</feature>
<keyword evidence="1 7" id="KW-0963">Cytoplasm</keyword>
<feature type="active site" description="Acyl-thioester intermediate" evidence="7 8">
    <location>
        <position position="142"/>
    </location>
</feature>
<name>A0A2N6SLU6_9LACT</name>
<feature type="site" description="Important for substrate specificity" evidence="7">
    <location>
        <position position="193"/>
    </location>
</feature>
<dbReference type="GO" id="GO:0019281">
    <property type="term" value="P:L-methionine biosynthetic process from homoserine via O-succinyl-L-homoserine and cystathionine"/>
    <property type="evidence" value="ECO:0007669"/>
    <property type="project" value="InterPro"/>
</dbReference>
<protein>
    <recommendedName>
        <fullName evidence="7">Homoserine O-acetyltransferase</fullName>
        <shortName evidence="7">HAT</shortName>
        <ecNumber evidence="7">2.3.1.31</ecNumber>
    </recommendedName>
    <alternativeName>
        <fullName evidence="7">Homoserine transacetylase</fullName>
        <shortName evidence="7">HTA</shortName>
    </alternativeName>
</protein>
<dbReference type="PANTHER" id="PTHR20919">
    <property type="entry name" value="HOMOSERINE O-SUCCINYLTRANSFERASE"/>
    <property type="match status" value="1"/>
</dbReference>
<dbReference type="OrthoDB" id="9772423at2"/>
<keyword evidence="3 7" id="KW-0808">Transferase</keyword>
<dbReference type="STRING" id="84521.SAMN04487994_100170"/>
<dbReference type="InterPro" id="IPR033752">
    <property type="entry name" value="MetA_family"/>
</dbReference>
<dbReference type="InterPro" id="IPR029062">
    <property type="entry name" value="Class_I_gatase-like"/>
</dbReference>
<evidence type="ECO:0000256" key="2">
    <source>
        <dbReference type="ARBA" id="ARBA00022605"/>
    </source>
</evidence>
<evidence type="ECO:0000256" key="7">
    <source>
        <dbReference type="HAMAP-Rule" id="MF_00295"/>
    </source>
</evidence>
<feature type="site" description="Important for acyl-CoA specificity" evidence="7">
    <location>
        <position position="111"/>
    </location>
</feature>
<proteinExistence type="inferred from homology"/>
<dbReference type="PANTHER" id="PTHR20919:SF0">
    <property type="entry name" value="HOMOSERINE O-SUCCINYLTRANSFERASE"/>
    <property type="match status" value="1"/>
</dbReference>
<keyword evidence="10" id="KW-1185">Reference proteome</keyword>
<evidence type="ECO:0000256" key="3">
    <source>
        <dbReference type="ARBA" id="ARBA00022679"/>
    </source>
</evidence>
<keyword evidence="4 7" id="KW-0486">Methionine biosynthesis</keyword>
<dbReference type="SUPFAM" id="SSF52317">
    <property type="entry name" value="Class I glutamine amidotransferase-like"/>
    <property type="match status" value="1"/>
</dbReference>
<comment type="similarity">
    <text evidence="7">Belongs to the MetA family.</text>
</comment>
<dbReference type="EMBL" id="PNHE01000028">
    <property type="protein sequence ID" value="PMC58044.1"/>
    <property type="molecule type" value="Genomic_DNA"/>
</dbReference>
<dbReference type="PIRSF" id="PIRSF000450">
    <property type="entry name" value="H_ser_succinyltr"/>
    <property type="match status" value="1"/>
</dbReference>
<evidence type="ECO:0000256" key="1">
    <source>
        <dbReference type="ARBA" id="ARBA00022490"/>
    </source>
</evidence>
<dbReference type="UniPathway" id="UPA00051">
    <property type="reaction ID" value="UER00074"/>
</dbReference>
<feature type="active site" evidence="7">
    <location>
        <position position="238"/>
    </location>
</feature>
<reference evidence="9 10" key="1">
    <citation type="submission" date="2017-09" db="EMBL/GenBank/DDBJ databases">
        <title>Bacterial strain isolated from the female urinary microbiota.</title>
        <authorList>
            <person name="Thomas-White K."/>
            <person name="Kumar N."/>
            <person name="Forster S."/>
            <person name="Putonti C."/>
            <person name="Lawley T."/>
            <person name="Wolfe A.J."/>
        </authorList>
    </citation>
    <scope>NUCLEOTIDE SEQUENCE [LARGE SCALE GENOMIC DNA]</scope>
    <source>
        <strain evidence="9 10">UMB0852</strain>
    </source>
</reference>
<dbReference type="CDD" id="cd03131">
    <property type="entry name" value="GATase1_HTS"/>
    <property type="match status" value="1"/>
</dbReference>
<dbReference type="GO" id="GO:0004414">
    <property type="term" value="F:homoserine O-acetyltransferase activity"/>
    <property type="evidence" value="ECO:0007669"/>
    <property type="project" value="UniProtKB-EC"/>
</dbReference>
<evidence type="ECO:0000313" key="9">
    <source>
        <dbReference type="EMBL" id="PMC58044.1"/>
    </source>
</evidence>
<dbReference type="GO" id="GO:0005737">
    <property type="term" value="C:cytoplasm"/>
    <property type="evidence" value="ECO:0007669"/>
    <property type="project" value="UniProtKB-SubCell"/>
</dbReference>
<comment type="catalytic activity">
    <reaction evidence="6 7">
        <text>L-homoserine + acetyl-CoA = O-acetyl-L-homoserine + CoA</text>
        <dbReference type="Rhea" id="RHEA:13701"/>
        <dbReference type="ChEBI" id="CHEBI:57287"/>
        <dbReference type="ChEBI" id="CHEBI:57288"/>
        <dbReference type="ChEBI" id="CHEBI:57476"/>
        <dbReference type="ChEBI" id="CHEBI:57716"/>
        <dbReference type="EC" id="2.3.1.31"/>
    </reaction>
</comment>
<comment type="subcellular location">
    <subcellularLocation>
        <location evidence="7">Cytoplasm</location>
    </subcellularLocation>
</comment>